<feature type="transmembrane region" description="Helical" evidence="1">
    <location>
        <begin position="179"/>
        <end position="199"/>
    </location>
</feature>
<evidence type="ECO:0000313" key="3">
    <source>
        <dbReference type="Proteomes" id="UP000634579"/>
    </source>
</evidence>
<feature type="transmembrane region" description="Helical" evidence="1">
    <location>
        <begin position="230"/>
        <end position="253"/>
    </location>
</feature>
<feature type="transmembrane region" description="Helical" evidence="1">
    <location>
        <begin position="150"/>
        <end position="167"/>
    </location>
</feature>
<feature type="transmembrane region" description="Helical" evidence="1">
    <location>
        <begin position="98"/>
        <end position="117"/>
    </location>
</feature>
<protein>
    <submittedName>
        <fullName evidence="2">Uncharacterized protein</fullName>
    </submittedName>
</protein>
<keyword evidence="3" id="KW-1185">Reference proteome</keyword>
<dbReference type="EMBL" id="JADKRP010000001">
    <property type="protein sequence ID" value="MBF4629613.1"/>
    <property type="molecule type" value="Genomic_DNA"/>
</dbReference>
<comment type="caution">
    <text evidence="2">The sequence shown here is derived from an EMBL/GenBank/DDBJ whole genome shotgun (WGS) entry which is preliminary data.</text>
</comment>
<keyword evidence="1" id="KW-1133">Transmembrane helix</keyword>
<dbReference type="Proteomes" id="UP000634579">
    <property type="component" value="Unassembled WGS sequence"/>
</dbReference>
<accession>A0A8I0V7Y2</accession>
<organism evidence="2 3">
    <name type="scientific">Clavibacter phaseoli</name>
    <dbReference type="NCBI Taxonomy" id="1734031"/>
    <lineage>
        <taxon>Bacteria</taxon>
        <taxon>Bacillati</taxon>
        <taxon>Actinomycetota</taxon>
        <taxon>Actinomycetes</taxon>
        <taxon>Micrococcales</taxon>
        <taxon>Microbacteriaceae</taxon>
        <taxon>Clavibacter</taxon>
    </lineage>
</organism>
<sequence>MSALLSSPSTLWTLTALTGIAAASILVALSRRAQDLAARSALTNVAPRAANEVAAIGIRRWWRRRHAMIAIGVFLGTTVALVYAWAVGLDRLGPFGDVLVFSAVVGASSLSVLAGTGHYRRIIEQVRVAHAEATAFADFTSMGLRVSSRLAVTSAVVLTGATMMATLRSSRYDGISSVLATPLAMTALALLALLHFEVAGRLLAHRRHRAGTPEQLAGDDTVRCLVVRDAAIAASTLGFASVALTVPKLWIVLEIQLLSPENLRVADGMATVLAVAILIGGIAVRPRVSSKLLVGSRTPDAQPARDLSLHP</sequence>
<name>A0A8I0V7Y2_9MICO</name>
<evidence type="ECO:0000313" key="2">
    <source>
        <dbReference type="EMBL" id="MBF4629613.1"/>
    </source>
</evidence>
<gene>
    <name evidence="2" type="ORF">ITJ42_00095</name>
</gene>
<evidence type="ECO:0000256" key="1">
    <source>
        <dbReference type="SAM" id="Phobius"/>
    </source>
</evidence>
<reference evidence="2 3" key="1">
    <citation type="submission" date="2020-10" db="EMBL/GenBank/DDBJ databases">
        <title>Draft genome sequences of plant-associated actinobacteria.</title>
        <authorList>
            <person name="Tarlachkov S.V."/>
            <person name="Starodumova I.P."/>
            <person name="Dorofeeva L.V."/>
            <person name="Prisyazhnaya N.V."/>
            <person name="Roubtsova T.V."/>
            <person name="Chizhov V.N."/>
            <person name="Nadler S.A."/>
            <person name="Subbotin S.A."/>
            <person name="Evtushenko L.I."/>
        </authorList>
    </citation>
    <scope>NUCLEOTIDE SEQUENCE [LARGE SCALE GENOMIC DNA]</scope>
    <source>
        <strain evidence="2 3">VKM Ac-2886</strain>
    </source>
</reference>
<dbReference type="AlphaFoldDB" id="A0A8I0V7Y2"/>
<proteinExistence type="predicted"/>
<keyword evidence="1" id="KW-0812">Transmembrane</keyword>
<keyword evidence="1" id="KW-0472">Membrane</keyword>
<feature type="transmembrane region" description="Helical" evidence="1">
    <location>
        <begin position="12"/>
        <end position="29"/>
    </location>
</feature>
<feature type="transmembrane region" description="Helical" evidence="1">
    <location>
        <begin position="67"/>
        <end position="86"/>
    </location>
</feature>
<feature type="transmembrane region" description="Helical" evidence="1">
    <location>
        <begin position="265"/>
        <end position="284"/>
    </location>
</feature>
<dbReference type="RefSeq" id="WP_194673916.1">
    <property type="nucleotide sequence ID" value="NZ_JADKRP010000001.1"/>
</dbReference>